<proteinExistence type="predicted"/>
<comment type="caution">
    <text evidence="1">The sequence shown here is derived from an EMBL/GenBank/DDBJ whole genome shotgun (WGS) entry which is preliminary data.</text>
</comment>
<gene>
    <name evidence="1" type="ORF">EV659_102102</name>
</gene>
<keyword evidence="2" id="KW-1185">Reference proteome</keyword>
<name>A0A4V2SQ49_RHOSA</name>
<dbReference type="SUPFAM" id="SSF56784">
    <property type="entry name" value="HAD-like"/>
    <property type="match status" value="1"/>
</dbReference>
<accession>A0A4V2SQ49</accession>
<evidence type="ECO:0008006" key="3">
    <source>
        <dbReference type="Google" id="ProtNLM"/>
    </source>
</evidence>
<dbReference type="InterPro" id="IPR036412">
    <property type="entry name" value="HAD-like_sf"/>
</dbReference>
<sequence length="221" mass="23505">MSLAPPIADQIVRLPVDADRPLLICDADEVLVQFAVTLERFLDDAGFTVRFDSFRLSGNVRHADSGAVADDATVHGLIARFFDERVADCPPVDGAVEALAQLSRRTDIVVLSNVPMAARAARERAMAAQGFAYPLVANAGPKGPAVAALVAGRRAPCLFLDDLPGNIASVADAAPPVHRIHFVADPRLARLIGPADGAHARIDRWADAGPYIDRHMTDAGF</sequence>
<protein>
    <recommendedName>
        <fullName evidence="3">HAD family hydrolase</fullName>
    </recommendedName>
</protein>
<organism evidence="1 2">
    <name type="scientific">Rhodothalassium salexigens DSM 2132</name>
    <dbReference type="NCBI Taxonomy" id="1188247"/>
    <lineage>
        <taxon>Bacteria</taxon>
        <taxon>Pseudomonadati</taxon>
        <taxon>Pseudomonadota</taxon>
        <taxon>Alphaproteobacteria</taxon>
        <taxon>Rhodothalassiales</taxon>
        <taxon>Rhodothalassiaceae</taxon>
        <taxon>Rhodothalassium</taxon>
    </lineage>
</organism>
<evidence type="ECO:0000313" key="1">
    <source>
        <dbReference type="EMBL" id="TCP37696.1"/>
    </source>
</evidence>
<dbReference type="AlphaFoldDB" id="A0A4V2SQ49"/>
<dbReference type="RefSeq" id="WP_132707316.1">
    <property type="nucleotide sequence ID" value="NZ_JACIGF010000002.1"/>
</dbReference>
<dbReference type="EMBL" id="SLXO01000002">
    <property type="protein sequence ID" value="TCP37696.1"/>
    <property type="molecule type" value="Genomic_DNA"/>
</dbReference>
<dbReference type="OrthoDB" id="7192139at2"/>
<reference evidence="1 2" key="1">
    <citation type="submission" date="2019-03" db="EMBL/GenBank/DDBJ databases">
        <title>Genomic Encyclopedia of Type Strains, Phase IV (KMG-IV): sequencing the most valuable type-strain genomes for metagenomic binning, comparative biology and taxonomic classification.</title>
        <authorList>
            <person name="Goeker M."/>
        </authorList>
    </citation>
    <scope>NUCLEOTIDE SEQUENCE [LARGE SCALE GENOMIC DNA]</scope>
    <source>
        <strain evidence="1 2">DSM 2132</strain>
    </source>
</reference>
<dbReference type="Proteomes" id="UP000295399">
    <property type="component" value="Unassembled WGS sequence"/>
</dbReference>
<evidence type="ECO:0000313" key="2">
    <source>
        <dbReference type="Proteomes" id="UP000295399"/>
    </source>
</evidence>
<dbReference type="InParanoid" id="A0A4V2SQ49"/>